<evidence type="ECO:0000259" key="11">
    <source>
        <dbReference type="Pfam" id="PF07488"/>
    </source>
</evidence>
<feature type="active site" description="Proton acceptor" evidence="7">
    <location>
        <position position="350"/>
    </location>
</feature>
<dbReference type="EMBL" id="CP058649">
    <property type="protein sequence ID" value="QUI25388.1"/>
    <property type="molecule type" value="Genomic_DNA"/>
</dbReference>
<evidence type="ECO:0000313" key="13">
    <source>
        <dbReference type="Proteomes" id="UP000683246"/>
    </source>
</evidence>
<feature type="active site" description="Proton donor" evidence="7">
    <location>
        <position position="271"/>
    </location>
</feature>
<dbReference type="Proteomes" id="UP000683246">
    <property type="component" value="Chromosome"/>
</dbReference>
<dbReference type="PIRSF" id="PIRSF029900">
    <property type="entry name" value="Alpha-glucuronds"/>
    <property type="match status" value="1"/>
</dbReference>
<dbReference type="GO" id="GO:0045493">
    <property type="term" value="P:xylan catabolic process"/>
    <property type="evidence" value="ECO:0007669"/>
    <property type="project" value="UniProtKB-KW"/>
</dbReference>
<keyword evidence="6 8" id="KW-0624">Polysaccharide degradation</keyword>
<dbReference type="GO" id="GO:0046559">
    <property type="term" value="F:alpha-glucuronidase activity"/>
    <property type="evidence" value="ECO:0007669"/>
    <property type="project" value="InterPro"/>
</dbReference>
<dbReference type="InterPro" id="IPR037054">
    <property type="entry name" value="A-glucoronidase_C_sf"/>
</dbReference>
<evidence type="ECO:0000259" key="10">
    <source>
        <dbReference type="Pfam" id="PF07477"/>
    </source>
</evidence>
<comment type="catalytic activity">
    <reaction evidence="8">
        <text>Hydrolysis of (1-&gt;2)-alpha-D-(4-O-methyl)glucuronosyl links in the main chain of hardwood xylans.</text>
        <dbReference type="EC" id="3.2.1.131"/>
    </reaction>
</comment>
<keyword evidence="5 8" id="KW-0326">Glycosidase</keyword>
<evidence type="ECO:0000256" key="5">
    <source>
        <dbReference type="ARBA" id="ARBA00023295"/>
    </source>
</evidence>
<reference evidence="12" key="1">
    <citation type="submission" date="2020-07" db="EMBL/GenBank/DDBJ databases">
        <title>Vallitalea pronyensis genome.</title>
        <authorList>
            <person name="Postec A."/>
        </authorList>
    </citation>
    <scope>NUCLEOTIDE SEQUENCE</scope>
    <source>
        <strain evidence="12">FatNI3</strain>
    </source>
</reference>
<keyword evidence="4 8" id="KW-0119">Carbohydrate metabolism</keyword>
<proteinExistence type="inferred from homology"/>
<feature type="domain" description="Glycosyl hydrolase family 67 catalytic" evidence="11">
    <location>
        <begin position="123"/>
        <end position="438"/>
    </location>
</feature>
<evidence type="ECO:0000259" key="9">
    <source>
        <dbReference type="Pfam" id="PF03648"/>
    </source>
</evidence>
<dbReference type="Pfam" id="PF07477">
    <property type="entry name" value="Glyco_hydro_67C"/>
    <property type="match status" value="1"/>
</dbReference>
<dbReference type="Pfam" id="PF03648">
    <property type="entry name" value="Glyco_hydro_67N"/>
    <property type="match status" value="1"/>
</dbReference>
<accession>A0A8J8MQ62</accession>
<dbReference type="SUPFAM" id="SSF55545">
    <property type="entry name" value="beta-N-acetylhexosaminidase-like domain"/>
    <property type="match status" value="1"/>
</dbReference>
<comment type="similarity">
    <text evidence="1 8">Belongs to the glycosyl hydrolase 67 family.</text>
</comment>
<evidence type="ECO:0000256" key="3">
    <source>
        <dbReference type="ARBA" id="ARBA00022801"/>
    </source>
</evidence>
<evidence type="ECO:0000256" key="4">
    <source>
        <dbReference type="ARBA" id="ARBA00023277"/>
    </source>
</evidence>
<dbReference type="PANTHER" id="PTHR39207:SF1">
    <property type="entry name" value="ALPHA-GLUCURONIDASE A"/>
    <property type="match status" value="1"/>
</dbReference>
<keyword evidence="3 8" id="KW-0378">Hydrolase</keyword>
<evidence type="ECO:0000256" key="7">
    <source>
        <dbReference type="PIRSR" id="PIRSR029900-1"/>
    </source>
</evidence>
<dbReference type="RefSeq" id="WP_212696092.1">
    <property type="nucleotide sequence ID" value="NZ_CP058649.1"/>
</dbReference>
<dbReference type="InterPro" id="IPR011099">
    <property type="entry name" value="Glyco_hydro_67_C"/>
</dbReference>
<feature type="domain" description="Alpha glucuronidase N-terminal" evidence="9">
    <location>
        <begin position="6"/>
        <end position="106"/>
    </location>
</feature>
<dbReference type="SUPFAM" id="SSF51445">
    <property type="entry name" value="(Trans)glycosidases"/>
    <property type="match status" value="1"/>
</dbReference>
<name>A0A8J8MQ62_9FIRM</name>
<gene>
    <name evidence="12" type="ORF">HZI73_25175</name>
</gene>
<dbReference type="InterPro" id="IPR011395">
    <property type="entry name" value="Glyco_hydro_67_aGlcAse"/>
</dbReference>
<dbReference type="InterPro" id="IPR005154">
    <property type="entry name" value="Glyco_hydro_67_aGlcAse_N"/>
</dbReference>
<feature type="domain" description="Glycosyl hydrolase family 67 C-terminal" evidence="10">
    <location>
        <begin position="439"/>
        <end position="658"/>
    </location>
</feature>
<keyword evidence="13" id="KW-1185">Reference proteome</keyword>
<dbReference type="Gene3D" id="3.30.379.10">
    <property type="entry name" value="Chitobiase/beta-hexosaminidase domain 2-like"/>
    <property type="match status" value="1"/>
</dbReference>
<dbReference type="Pfam" id="PF07488">
    <property type="entry name" value="Glyco_hydro_67M"/>
    <property type="match status" value="1"/>
</dbReference>
<feature type="active site" description="Proton acceptor" evidence="7">
    <location>
        <position position="378"/>
    </location>
</feature>
<evidence type="ECO:0000256" key="6">
    <source>
        <dbReference type="ARBA" id="ARBA00023326"/>
    </source>
</evidence>
<evidence type="ECO:0000256" key="8">
    <source>
        <dbReference type="RuleBase" id="RU361198"/>
    </source>
</evidence>
<evidence type="ECO:0000313" key="12">
    <source>
        <dbReference type="EMBL" id="QUI25388.1"/>
    </source>
</evidence>
<evidence type="ECO:0000256" key="2">
    <source>
        <dbReference type="ARBA" id="ARBA00022651"/>
    </source>
</evidence>
<dbReference type="InterPro" id="IPR011100">
    <property type="entry name" value="Glyco_hydro_67_cat"/>
</dbReference>
<protein>
    <recommendedName>
        <fullName evidence="8">Xylan alpha-1,2-glucuronidase</fullName>
        <ecNumber evidence="8">3.2.1.131</ecNumber>
    </recommendedName>
</protein>
<sequence>MNWEQAWLKYEQDETGTYASFLSSITLKGHSEVLDTAVKELQLAAAAMYGIIPHVNESEKIPHEGIHLVVGDNDMAIGTEGYKIESYGGLITVYGESDVGVLYGVFGVLRLMRSGGIPDGYQGVEIPDNPLRMLNHWDNMDGSIERGYSGESFFFKSGEVIVSERIMDYTRLNASIGINGVVINNVNVAGAAIDLITEKYREPLKTYSDIFRAHGIKLYLSLDYAAPMDIGGLDTCDPLDEQVITWWQRTLDALYSELPDMGGFLIKADSEGRPGPFSYGRTHAEGANMLGKIVAPYGGIILWRCFVYNCTQDWRDTTQDRASASYDHFIPLDGAFDDNVILQIKNGPMDFQVREPVSPLLGAMKATNQVLEFQAAQEYTGQQRHVCYLVPMWKEVLDFRTHCASENDRVRDVVAGRTYAMKHSGIAAVANTGNDSNWTGHDLAAANYYGFGRLIWKTSLTSEEIAEEWVCQTFNREAVDVICNMLMKSWPAYEKYTSPLGIGWMVNPGHHYGPNVDGYEYDMFGTYHRADHLAMGVDRTEAGTGYIDQYFPKNKRMYSSTVTCPESLLLFFHRIPYSYQLSTGKTLIQHIYDAHYEGVETVSEMLEQWTALEGTVEALPYMRVKKRLEHQLDHAGLWRDVVNSYFYRKTLIEDEKGRKLY</sequence>
<evidence type="ECO:0000256" key="1">
    <source>
        <dbReference type="ARBA" id="ARBA00008833"/>
    </source>
</evidence>
<dbReference type="InterPro" id="IPR029018">
    <property type="entry name" value="Hex-like_dom2"/>
</dbReference>
<dbReference type="Gene3D" id="3.20.20.80">
    <property type="entry name" value="Glycosidases"/>
    <property type="match status" value="1"/>
</dbReference>
<dbReference type="AlphaFoldDB" id="A0A8J8MQ62"/>
<dbReference type="InterPro" id="IPR017853">
    <property type="entry name" value="GH"/>
</dbReference>
<keyword evidence="2 8" id="KW-0858">Xylan degradation</keyword>
<dbReference type="EC" id="3.2.1.131" evidence="8"/>
<dbReference type="Gene3D" id="3.90.1330.10">
    <property type="entry name" value="Alpha-glucuronidase, C-terminal domain"/>
    <property type="match status" value="1"/>
</dbReference>
<organism evidence="12 13">
    <name type="scientific">Vallitalea pronyensis</name>
    <dbReference type="NCBI Taxonomy" id="1348613"/>
    <lineage>
        <taxon>Bacteria</taxon>
        <taxon>Bacillati</taxon>
        <taxon>Bacillota</taxon>
        <taxon>Clostridia</taxon>
        <taxon>Lachnospirales</taxon>
        <taxon>Vallitaleaceae</taxon>
        <taxon>Vallitalea</taxon>
    </lineage>
</organism>
<dbReference type="GO" id="GO:0005576">
    <property type="term" value="C:extracellular region"/>
    <property type="evidence" value="ECO:0007669"/>
    <property type="project" value="InterPro"/>
</dbReference>
<dbReference type="PANTHER" id="PTHR39207">
    <property type="entry name" value="ALPHA-GLUCURONIDASE A"/>
    <property type="match status" value="1"/>
</dbReference>
<comment type="subunit">
    <text evidence="8">Homodimer.</text>
</comment>
<dbReference type="GO" id="GO:0033939">
    <property type="term" value="F:xylan alpha-1,2-glucuronosidase activity"/>
    <property type="evidence" value="ECO:0007669"/>
    <property type="project" value="UniProtKB-EC"/>
</dbReference>
<dbReference type="KEGG" id="vpy:HZI73_25175"/>